<gene>
    <name evidence="2" type="ORF">MCHLO_12218</name>
</gene>
<feature type="compositionally biased region" description="Low complexity" evidence="1">
    <location>
        <begin position="367"/>
        <end position="378"/>
    </location>
</feature>
<dbReference type="Proteomes" id="UP000815677">
    <property type="component" value="Unassembled WGS sequence"/>
</dbReference>
<reference evidence="2" key="1">
    <citation type="submission" date="2014-09" db="EMBL/GenBank/DDBJ databases">
        <title>Genome sequence of the luminous mushroom Mycena chlorophos for searching fungal bioluminescence genes.</title>
        <authorList>
            <person name="Tanaka Y."/>
            <person name="Kasuga D."/>
            <person name="Oba Y."/>
            <person name="Hase S."/>
            <person name="Sato K."/>
            <person name="Oba Y."/>
            <person name="Sakakibara Y."/>
        </authorList>
    </citation>
    <scope>NUCLEOTIDE SEQUENCE</scope>
</reference>
<sequence>MAVMITLLPVSSRFRRSFERDEHEYRQTAMNESSLRGVVFAVSFANHDLRVSSARDEGIWSELSTVKGWSEPIHDDAEERLHHLQRSQVSADGRPVLLGTDVYEGAGMDETAMLLGDQAGLGDALQTNHEEALGRAEVGHDGRYVPSEAASVVDSKPLPIATEVKDPLVALPLQTPNSTHPLAVRTRTDTHKRRYFVRSALAATASLLISTPSIPLPAAVNAPSVDGLGYATTNVVSTRIANRECSTGNVVDIDVPGCGPPRSSLLESGSEERSESVDLSRLTGVGVGAAHDDTQEDVPCQGPAHVTYKPPSRTDPIPSHHLYPCRRNRQPPLLVANLDPFFFPSRNTIRSPDPTCEPKFNSRRRAPAPLLREAAPPS</sequence>
<feature type="region of interest" description="Disordered" evidence="1">
    <location>
        <begin position="346"/>
        <end position="378"/>
    </location>
</feature>
<evidence type="ECO:0000313" key="3">
    <source>
        <dbReference type="Proteomes" id="UP000815677"/>
    </source>
</evidence>
<dbReference type="EMBL" id="DF849016">
    <property type="protein sequence ID" value="GAT55445.1"/>
    <property type="molecule type" value="Genomic_DNA"/>
</dbReference>
<accession>A0ABQ0LWH7</accession>
<organism evidence="2 3">
    <name type="scientific">Mycena chlorophos</name>
    <name type="common">Agaric fungus</name>
    <name type="synonym">Agaricus chlorophos</name>
    <dbReference type="NCBI Taxonomy" id="658473"/>
    <lineage>
        <taxon>Eukaryota</taxon>
        <taxon>Fungi</taxon>
        <taxon>Dikarya</taxon>
        <taxon>Basidiomycota</taxon>
        <taxon>Agaricomycotina</taxon>
        <taxon>Agaricomycetes</taxon>
        <taxon>Agaricomycetidae</taxon>
        <taxon>Agaricales</taxon>
        <taxon>Marasmiineae</taxon>
        <taxon>Mycenaceae</taxon>
        <taxon>Mycena</taxon>
    </lineage>
</organism>
<evidence type="ECO:0000313" key="2">
    <source>
        <dbReference type="EMBL" id="GAT55445.1"/>
    </source>
</evidence>
<name>A0ABQ0LWH7_MYCCL</name>
<protein>
    <submittedName>
        <fullName evidence="2">Uncharacterized protein</fullName>
    </submittedName>
</protein>
<proteinExistence type="predicted"/>
<keyword evidence="3" id="KW-1185">Reference proteome</keyword>
<feature type="region of interest" description="Disordered" evidence="1">
    <location>
        <begin position="259"/>
        <end position="279"/>
    </location>
</feature>
<evidence type="ECO:0000256" key="1">
    <source>
        <dbReference type="SAM" id="MobiDB-lite"/>
    </source>
</evidence>